<sequence length="97" mass="10714">MAPPIIITRQLRRLYALIASLCGTLENNSILLRSCQHFFQQYVMQVRTPPGRPAFGVVVCVYESFVPGGGLPWFGAAGEDKVCGAHSLPQLNLHIFQ</sequence>
<evidence type="ECO:0000313" key="2">
    <source>
        <dbReference type="Proteomes" id="UP000016491"/>
    </source>
</evidence>
<accession>A0ABC9TSM5</accession>
<dbReference type="AlphaFoldDB" id="A0ABC9TSM5"/>
<comment type="caution">
    <text evidence="1">The sequence shown here is derived from an EMBL/GenBank/DDBJ whole genome shotgun (WGS) entry which is preliminary data.</text>
</comment>
<protein>
    <submittedName>
        <fullName evidence="1">Uncharacterized protein</fullName>
    </submittedName>
</protein>
<name>A0ABC9TSM5_CLOSY</name>
<proteinExistence type="predicted"/>
<evidence type="ECO:0000313" key="1">
    <source>
        <dbReference type="EMBL" id="ERI74332.1"/>
    </source>
</evidence>
<reference evidence="1 2" key="1">
    <citation type="submission" date="2013-07" db="EMBL/GenBank/DDBJ databases">
        <authorList>
            <person name="Weinstock G."/>
            <person name="Sodergren E."/>
            <person name="Wylie T."/>
            <person name="Fulton L."/>
            <person name="Fulton R."/>
            <person name="Fronick C."/>
            <person name="O'Laughlin M."/>
            <person name="Godfrey J."/>
            <person name="Miner T."/>
            <person name="Herter B."/>
            <person name="Appelbaum E."/>
            <person name="Cordes M."/>
            <person name="Lek S."/>
            <person name="Wollam A."/>
            <person name="Pepin K.H."/>
            <person name="Palsikar V.B."/>
            <person name="Mitreva M."/>
            <person name="Wilson R.K."/>
        </authorList>
    </citation>
    <scope>NUCLEOTIDE SEQUENCE [LARGE SCALE GENOMIC DNA]</scope>
    <source>
        <strain evidence="1 2">ATCC 14940</strain>
    </source>
</reference>
<gene>
    <name evidence="1" type="ORF">CLOSYM_04092</name>
</gene>
<dbReference type="Proteomes" id="UP000016491">
    <property type="component" value="Unassembled WGS sequence"/>
</dbReference>
<organism evidence="1 2">
    <name type="scientific">[Clostridium] symbiosum ATCC 14940</name>
    <dbReference type="NCBI Taxonomy" id="411472"/>
    <lineage>
        <taxon>Bacteria</taxon>
        <taxon>Bacillati</taxon>
        <taxon>Bacillota</taxon>
        <taxon>Clostridia</taxon>
        <taxon>Lachnospirales</taxon>
        <taxon>Lachnospiraceae</taxon>
        <taxon>Otoolea</taxon>
    </lineage>
</organism>
<dbReference type="EMBL" id="AWSU01000335">
    <property type="protein sequence ID" value="ERI74332.1"/>
    <property type="molecule type" value="Genomic_DNA"/>
</dbReference>